<evidence type="ECO:0000313" key="2">
    <source>
        <dbReference type="EMBL" id="TQJ12684.1"/>
    </source>
</evidence>
<dbReference type="EMBL" id="VFMO01000001">
    <property type="protein sequence ID" value="TQJ12684.1"/>
    <property type="molecule type" value="Genomic_DNA"/>
</dbReference>
<protein>
    <submittedName>
        <fullName evidence="2">Uncharacterized protein</fullName>
    </submittedName>
</protein>
<keyword evidence="3" id="KW-1185">Reference proteome</keyword>
<dbReference type="AlphaFoldDB" id="A0A542EBJ9"/>
<organism evidence="2 3">
    <name type="scientific">Yimella lutea</name>
    <dbReference type="NCBI Taxonomy" id="587872"/>
    <lineage>
        <taxon>Bacteria</taxon>
        <taxon>Bacillati</taxon>
        <taxon>Actinomycetota</taxon>
        <taxon>Actinomycetes</taxon>
        <taxon>Micrococcales</taxon>
        <taxon>Dermacoccaceae</taxon>
        <taxon>Yimella</taxon>
    </lineage>
</organism>
<keyword evidence="1" id="KW-0175">Coiled coil</keyword>
<dbReference type="Proteomes" id="UP000320806">
    <property type="component" value="Unassembled WGS sequence"/>
</dbReference>
<gene>
    <name evidence="2" type="ORF">FB459_0045</name>
</gene>
<proteinExistence type="predicted"/>
<sequence length="113" mass="13293">MIIFLIVLASIYLFGVIFAVTAASMHLGDESALKRREALNQLKRAPLWPIDEVRRLKAENELSKHQANIEQSRRLLEQLDRVEREQRRNLQTWEKAAQSQEKLRELTRRDDNA</sequence>
<accession>A0A542EBJ9</accession>
<dbReference type="OrthoDB" id="9964877at2"/>
<comment type="caution">
    <text evidence="2">The sequence shown here is derived from an EMBL/GenBank/DDBJ whole genome shotgun (WGS) entry which is preliminary data.</text>
</comment>
<name>A0A542EBJ9_9MICO</name>
<reference evidence="2 3" key="1">
    <citation type="submission" date="2019-06" db="EMBL/GenBank/DDBJ databases">
        <title>Sequencing the genomes of 1000 actinobacteria strains.</title>
        <authorList>
            <person name="Klenk H.-P."/>
        </authorList>
    </citation>
    <scope>NUCLEOTIDE SEQUENCE [LARGE SCALE GENOMIC DNA]</scope>
    <source>
        <strain evidence="2 3">DSM 19828</strain>
    </source>
</reference>
<evidence type="ECO:0000256" key="1">
    <source>
        <dbReference type="SAM" id="Coils"/>
    </source>
</evidence>
<evidence type="ECO:0000313" key="3">
    <source>
        <dbReference type="Proteomes" id="UP000320806"/>
    </source>
</evidence>
<feature type="coiled-coil region" evidence="1">
    <location>
        <begin position="55"/>
        <end position="96"/>
    </location>
</feature>
<dbReference type="RefSeq" id="WP_141927022.1">
    <property type="nucleotide sequence ID" value="NZ_BAABCI010000004.1"/>
</dbReference>